<dbReference type="PROSITE" id="PS51278">
    <property type="entry name" value="GATASE_TYPE_2"/>
    <property type="match status" value="1"/>
</dbReference>
<dbReference type="GO" id="GO:0009113">
    <property type="term" value="P:purine nucleobase biosynthetic process"/>
    <property type="evidence" value="ECO:0007669"/>
    <property type="project" value="InterPro"/>
</dbReference>
<dbReference type="CDD" id="cd06223">
    <property type="entry name" value="PRTases_typeI"/>
    <property type="match status" value="1"/>
</dbReference>
<name>A0A6C0IRN2_9ZZZZ</name>
<keyword evidence="7" id="KW-0315">Glutamine amidotransferase</keyword>
<dbReference type="InterPro" id="IPR000836">
    <property type="entry name" value="PRTase_dom"/>
</dbReference>
<sequence length="437" mass="49935">MCGIFGVYNKTIGQVSDLIAGLKLLQHRGKDGFGLIKFNNRTYREYRAEGIVKMSYANMKHDIKAGIGHTRYKTSGSSTIEGRLNELQPLKEKFKGQYIYIAHNGNIPQVKGHDTTYLLQYICSKQTCSIEDVLIDIMNMIPASYSIMILYKGQIYATRDRYGVRPLCIGEDKNRYYISSESCALPENSYKRDIMAGEIVKINTNGIQSVYKHPRIYDGLCLFEIIYFLNPKSWCDGINVKRLRYYLGEKLAGKEGENFNKDYVVIGIPETGIIAGRGYAQVLNLEYKQLIRKNREAGRTFILLTNERRVRACKKKFLYDKDNLKDKNIILVDDSIVRGNVMKSLVDNLKDCGVKEIHVRIPSPPVIDVCDLGIAIHKKDELIMHNRTVEEVGKELGVNSLNYLYINEMGGMIPNDSYTQCFTGEISKEIKDWKAIY</sequence>
<dbReference type="PANTHER" id="PTHR11907">
    <property type="entry name" value="AMIDOPHOSPHORIBOSYLTRANSFERASE"/>
    <property type="match status" value="1"/>
</dbReference>
<dbReference type="SUPFAM" id="SSF53271">
    <property type="entry name" value="PRTase-like"/>
    <property type="match status" value="1"/>
</dbReference>
<evidence type="ECO:0000256" key="4">
    <source>
        <dbReference type="ARBA" id="ARBA00022676"/>
    </source>
</evidence>
<dbReference type="GO" id="GO:0004044">
    <property type="term" value="F:amidophosphoribosyltransferase activity"/>
    <property type="evidence" value="ECO:0007669"/>
    <property type="project" value="UniProtKB-EC"/>
</dbReference>
<accession>A0A6C0IRN2</accession>
<dbReference type="EC" id="2.4.2.14" evidence="3"/>
<evidence type="ECO:0000256" key="1">
    <source>
        <dbReference type="ARBA" id="ARBA00005209"/>
    </source>
</evidence>
<reference evidence="9" key="1">
    <citation type="journal article" date="2020" name="Nature">
        <title>Giant virus diversity and host interactions through global metagenomics.</title>
        <authorList>
            <person name="Schulz F."/>
            <person name="Roux S."/>
            <person name="Paez-Espino D."/>
            <person name="Jungbluth S."/>
            <person name="Walsh D.A."/>
            <person name="Denef V.J."/>
            <person name="McMahon K.D."/>
            <person name="Konstantinidis K.T."/>
            <person name="Eloe-Fadrosh E.A."/>
            <person name="Kyrpides N.C."/>
            <person name="Woyke T."/>
        </authorList>
    </citation>
    <scope>NUCLEOTIDE SEQUENCE</scope>
    <source>
        <strain evidence="9">GVMAG-M-3300024261-37</strain>
    </source>
</reference>
<keyword evidence="6" id="KW-0658">Purine biosynthesis</keyword>
<dbReference type="EMBL" id="MN740235">
    <property type="protein sequence ID" value="QHT95165.1"/>
    <property type="molecule type" value="Genomic_DNA"/>
</dbReference>
<protein>
    <recommendedName>
        <fullName evidence="3">amidophosphoribosyltransferase</fullName>
        <ecNumber evidence="3">2.4.2.14</ecNumber>
    </recommendedName>
</protein>
<evidence type="ECO:0000256" key="6">
    <source>
        <dbReference type="ARBA" id="ARBA00022755"/>
    </source>
</evidence>
<dbReference type="Gene3D" id="3.40.50.2020">
    <property type="match status" value="1"/>
</dbReference>
<dbReference type="PIRSF" id="PIRSF000485">
    <property type="entry name" value="Amd_phspho_trans"/>
    <property type="match status" value="1"/>
</dbReference>
<evidence type="ECO:0000256" key="7">
    <source>
        <dbReference type="ARBA" id="ARBA00022962"/>
    </source>
</evidence>
<evidence type="ECO:0000259" key="8">
    <source>
        <dbReference type="PROSITE" id="PS51278"/>
    </source>
</evidence>
<proteinExistence type="inferred from homology"/>
<dbReference type="InterPro" id="IPR029055">
    <property type="entry name" value="Ntn_hydrolases_N"/>
</dbReference>
<dbReference type="Pfam" id="PF00156">
    <property type="entry name" value="Pribosyltran"/>
    <property type="match status" value="1"/>
</dbReference>
<dbReference type="InterPro" id="IPR005854">
    <property type="entry name" value="PurF"/>
</dbReference>
<evidence type="ECO:0000256" key="3">
    <source>
        <dbReference type="ARBA" id="ARBA00011941"/>
    </source>
</evidence>
<feature type="domain" description="Glutamine amidotransferase type-2" evidence="8">
    <location>
        <begin position="2"/>
        <end position="205"/>
    </location>
</feature>
<evidence type="ECO:0000256" key="2">
    <source>
        <dbReference type="ARBA" id="ARBA00010138"/>
    </source>
</evidence>
<comment type="pathway">
    <text evidence="1">Purine metabolism; IMP biosynthesis via de novo pathway; N(1)-(5-phospho-D-ribosyl)glycinamide from 5-phospho-alpha-D-ribose 1-diphosphate: step 1/2.</text>
</comment>
<dbReference type="InterPro" id="IPR029057">
    <property type="entry name" value="PRTase-like"/>
</dbReference>
<dbReference type="UniPathway" id="UPA00074">
    <property type="reaction ID" value="UER00124"/>
</dbReference>
<keyword evidence="5" id="KW-0808">Transferase</keyword>
<dbReference type="Gene3D" id="3.60.20.10">
    <property type="entry name" value="Glutamine Phosphoribosylpyrophosphate, subunit 1, domain 1"/>
    <property type="match status" value="1"/>
</dbReference>
<dbReference type="InterPro" id="IPR017932">
    <property type="entry name" value="GATase_2_dom"/>
</dbReference>
<comment type="similarity">
    <text evidence="2">In the C-terminal section; belongs to the purine/pyrimidine phosphoribosyltransferase family.</text>
</comment>
<dbReference type="SUPFAM" id="SSF56235">
    <property type="entry name" value="N-terminal nucleophile aminohydrolases (Ntn hydrolases)"/>
    <property type="match status" value="1"/>
</dbReference>
<keyword evidence="4" id="KW-0328">Glycosyltransferase</keyword>
<organism evidence="9">
    <name type="scientific">viral metagenome</name>
    <dbReference type="NCBI Taxonomy" id="1070528"/>
    <lineage>
        <taxon>unclassified sequences</taxon>
        <taxon>metagenomes</taxon>
        <taxon>organismal metagenomes</taxon>
    </lineage>
</organism>
<dbReference type="AlphaFoldDB" id="A0A6C0IRN2"/>
<evidence type="ECO:0000256" key="5">
    <source>
        <dbReference type="ARBA" id="ARBA00022679"/>
    </source>
</evidence>
<evidence type="ECO:0000313" key="9">
    <source>
        <dbReference type="EMBL" id="QHT95165.1"/>
    </source>
</evidence>
<dbReference type="GO" id="GO:0006189">
    <property type="term" value="P:'de novo' IMP biosynthetic process"/>
    <property type="evidence" value="ECO:0007669"/>
    <property type="project" value="UniProtKB-UniPathway"/>
</dbReference>